<dbReference type="RefSeq" id="WP_072559564.1">
    <property type="nucleotide sequence ID" value="NZ_CP018154.1"/>
</dbReference>
<sequence length="431" mass="46648">MDQGQSPIISWREAIAAWFKIAMLSFGGPAGQIAVMHNVLVEDKKWIDDKRFLHALNFCMLLPGPEAMQLAAYTGWITHGIRGGLIAGLMFILPGIVSVMLLSIFYVSFGNNIYFAGLFLGLKSAVIAIIIHAMQKVMGRALKGRVSYLIAAAAFIALAFLHIPFPIVIISAGILGWIFLGTQQHAETKANIEYKKPIIMALILLSLWLGSMAVIYKFTGVQSIWSEIGSLFSILAMVTFGGAYATLAYVGQVAVMQKSWLLPGEMADGLGMAETTPGPLVMVLQFVGFVAAYRNPGGLDPLLAGILGGLLTSWVTFLPCFLWIFAGAPFVEKLRAHAKLSGALSAITAAVVGVIANLGLWFAVHSLFADVQVINWSVVTFEWPIISSLKWDMAILTILSCYLLLKRHWNMILVIAICVGAGLAVNLASIF</sequence>
<dbReference type="GO" id="GO:0005886">
    <property type="term" value="C:plasma membrane"/>
    <property type="evidence" value="ECO:0007669"/>
    <property type="project" value="UniProtKB-SubCell"/>
</dbReference>
<dbReference type="KEGG" id="sphl:LPB140_09050"/>
<dbReference type="AlphaFoldDB" id="A0A1L3JCS4"/>
<dbReference type="InterPro" id="IPR014047">
    <property type="entry name" value="Chr_Tranpt_l_chain"/>
</dbReference>
<dbReference type="InterPro" id="IPR003370">
    <property type="entry name" value="Chromate_transpt"/>
</dbReference>
<feature type="transmembrane region" description="Helical" evidence="7">
    <location>
        <begin position="146"/>
        <end position="178"/>
    </location>
</feature>
<dbReference type="GO" id="GO:0015109">
    <property type="term" value="F:chromate transmembrane transporter activity"/>
    <property type="evidence" value="ECO:0007669"/>
    <property type="project" value="InterPro"/>
</dbReference>
<protein>
    <submittedName>
        <fullName evidence="8">Chromate transporter</fullName>
    </submittedName>
</protein>
<comment type="subcellular location">
    <subcellularLocation>
        <location evidence="1">Cell membrane</location>
        <topology evidence="1">Multi-pass membrane protein</topology>
    </subcellularLocation>
</comment>
<evidence type="ECO:0000256" key="6">
    <source>
        <dbReference type="ARBA" id="ARBA00023136"/>
    </source>
</evidence>
<evidence type="ECO:0000313" key="9">
    <source>
        <dbReference type="Proteomes" id="UP000242561"/>
    </source>
</evidence>
<feature type="transmembrane region" description="Helical" evidence="7">
    <location>
        <begin position="21"/>
        <end position="40"/>
    </location>
</feature>
<dbReference type="PANTHER" id="PTHR33567:SF3">
    <property type="entry name" value="CHROMATE ION TRANSPORTER (EUROFUNG)"/>
    <property type="match status" value="1"/>
</dbReference>
<evidence type="ECO:0000256" key="5">
    <source>
        <dbReference type="ARBA" id="ARBA00022989"/>
    </source>
</evidence>
<keyword evidence="5 7" id="KW-1133">Transmembrane helix</keyword>
<keyword evidence="6 7" id="KW-0472">Membrane</keyword>
<organism evidence="8 9">
    <name type="scientific">Sphingorhabdus lutea</name>
    <dbReference type="NCBI Taxonomy" id="1913578"/>
    <lineage>
        <taxon>Bacteria</taxon>
        <taxon>Pseudomonadati</taxon>
        <taxon>Pseudomonadota</taxon>
        <taxon>Alphaproteobacteria</taxon>
        <taxon>Sphingomonadales</taxon>
        <taxon>Sphingomonadaceae</taxon>
        <taxon>Sphingorhabdus</taxon>
    </lineage>
</organism>
<reference evidence="8 9" key="1">
    <citation type="submission" date="2016-11" db="EMBL/GenBank/DDBJ databases">
        <title>Sphingorhabdus sp. LPB0140, isolated from marine environment.</title>
        <authorList>
            <person name="Kim E."/>
            <person name="Yi H."/>
        </authorList>
    </citation>
    <scope>NUCLEOTIDE SEQUENCE [LARGE SCALE GENOMIC DNA]</scope>
    <source>
        <strain evidence="8 9">LPB0140</strain>
    </source>
</reference>
<feature type="transmembrane region" description="Helical" evidence="7">
    <location>
        <begin position="412"/>
        <end position="430"/>
    </location>
</feature>
<evidence type="ECO:0000256" key="4">
    <source>
        <dbReference type="ARBA" id="ARBA00022692"/>
    </source>
</evidence>
<evidence type="ECO:0000256" key="3">
    <source>
        <dbReference type="ARBA" id="ARBA00022475"/>
    </source>
</evidence>
<evidence type="ECO:0000256" key="7">
    <source>
        <dbReference type="SAM" id="Phobius"/>
    </source>
</evidence>
<feature type="transmembrane region" description="Helical" evidence="7">
    <location>
        <begin position="343"/>
        <end position="363"/>
    </location>
</feature>
<keyword evidence="4 7" id="KW-0812">Transmembrane</keyword>
<dbReference type="PANTHER" id="PTHR33567">
    <property type="entry name" value="CHROMATE ION TRANSPORTER (EUROFUNG)"/>
    <property type="match status" value="1"/>
</dbReference>
<feature type="transmembrane region" description="Helical" evidence="7">
    <location>
        <begin position="198"/>
        <end position="216"/>
    </location>
</feature>
<keyword evidence="9" id="KW-1185">Reference proteome</keyword>
<dbReference type="NCBIfam" id="TIGR00937">
    <property type="entry name" value="2A51"/>
    <property type="match status" value="1"/>
</dbReference>
<dbReference type="Proteomes" id="UP000242561">
    <property type="component" value="Chromosome"/>
</dbReference>
<feature type="transmembrane region" description="Helical" evidence="7">
    <location>
        <begin position="302"/>
        <end position="331"/>
    </location>
</feature>
<keyword evidence="3" id="KW-1003">Cell membrane</keyword>
<feature type="transmembrane region" description="Helical" evidence="7">
    <location>
        <begin position="85"/>
        <end position="107"/>
    </location>
</feature>
<dbReference type="STRING" id="1913578.LPB140_09050"/>
<feature type="transmembrane region" description="Helical" evidence="7">
    <location>
        <begin position="113"/>
        <end position="134"/>
    </location>
</feature>
<name>A0A1L3JCS4_9SPHN</name>
<evidence type="ECO:0000256" key="2">
    <source>
        <dbReference type="ARBA" id="ARBA00005262"/>
    </source>
</evidence>
<gene>
    <name evidence="8" type="ORF">LPB140_09050</name>
</gene>
<accession>A0A1L3JCS4</accession>
<proteinExistence type="inferred from homology"/>
<dbReference type="EMBL" id="CP018154">
    <property type="protein sequence ID" value="APG62912.1"/>
    <property type="molecule type" value="Genomic_DNA"/>
</dbReference>
<comment type="similarity">
    <text evidence="2">Belongs to the chromate ion transporter (CHR) (TC 2.A.51) family.</text>
</comment>
<evidence type="ECO:0000313" key="8">
    <source>
        <dbReference type="EMBL" id="APG62912.1"/>
    </source>
</evidence>
<feature type="transmembrane region" description="Helical" evidence="7">
    <location>
        <begin position="228"/>
        <end position="250"/>
    </location>
</feature>
<dbReference type="Pfam" id="PF02417">
    <property type="entry name" value="Chromate_transp"/>
    <property type="match status" value="2"/>
</dbReference>
<evidence type="ECO:0000256" key="1">
    <source>
        <dbReference type="ARBA" id="ARBA00004651"/>
    </source>
</evidence>
<dbReference type="PIRSF" id="PIRSF004810">
    <property type="entry name" value="ChrA"/>
    <property type="match status" value="1"/>
</dbReference>